<protein>
    <submittedName>
        <fullName evidence="2">Uncharacterized protein</fullName>
    </submittedName>
</protein>
<sequence length="62" mass="6700">MIGPIILLIAAVLGFIASMIAMKRDESDSYVAPRLWGTAAFSCLVAACAVFFMIMIKVFGWA</sequence>
<comment type="caution">
    <text evidence="2">The sequence shown here is derived from an EMBL/GenBank/DDBJ whole genome shotgun (WGS) entry which is preliminary data.</text>
</comment>
<organism evidence="2 3">
    <name type="scientific">Bombiscardovia coagulans</name>
    <dbReference type="NCBI Taxonomy" id="686666"/>
    <lineage>
        <taxon>Bacteria</taxon>
        <taxon>Bacillati</taxon>
        <taxon>Actinomycetota</taxon>
        <taxon>Actinomycetes</taxon>
        <taxon>Bifidobacteriales</taxon>
        <taxon>Bifidobacteriaceae</taxon>
        <taxon>Bombiscardovia</taxon>
    </lineage>
</organism>
<evidence type="ECO:0000313" key="3">
    <source>
        <dbReference type="Proteomes" id="UP000216004"/>
    </source>
</evidence>
<evidence type="ECO:0000256" key="1">
    <source>
        <dbReference type="SAM" id="Phobius"/>
    </source>
</evidence>
<gene>
    <name evidence="2" type="ORF">BOCO_0415</name>
</gene>
<keyword evidence="3" id="KW-1185">Reference proteome</keyword>
<keyword evidence="1" id="KW-0472">Membrane</keyword>
<feature type="transmembrane region" description="Helical" evidence="1">
    <location>
        <begin position="6"/>
        <end position="23"/>
    </location>
</feature>
<dbReference type="RefSeq" id="WP_094722458.1">
    <property type="nucleotide sequence ID" value="NZ_MWWS01000004.1"/>
</dbReference>
<keyword evidence="1" id="KW-0812">Transmembrane</keyword>
<feature type="transmembrane region" description="Helical" evidence="1">
    <location>
        <begin position="35"/>
        <end position="56"/>
    </location>
</feature>
<dbReference type="AlphaFoldDB" id="A0A261ESR8"/>
<name>A0A261ESR8_9BIFI</name>
<proteinExistence type="predicted"/>
<accession>A0A261ESR8</accession>
<keyword evidence="1" id="KW-1133">Transmembrane helix</keyword>
<dbReference type="Proteomes" id="UP000216004">
    <property type="component" value="Unassembled WGS sequence"/>
</dbReference>
<evidence type="ECO:0000313" key="2">
    <source>
        <dbReference type="EMBL" id="OZG49898.1"/>
    </source>
</evidence>
<reference evidence="2 3" key="1">
    <citation type="journal article" date="2017" name="BMC Genomics">
        <title>Comparative genomic and phylogenomic analyses of the Bifidobacteriaceae family.</title>
        <authorList>
            <person name="Lugli G.A."/>
            <person name="Milani C."/>
            <person name="Turroni F."/>
            <person name="Duranti S."/>
            <person name="Mancabelli L."/>
            <person name="Mangifesta M."/>
            <person name="Ferrario C."/>
            <person name="Modesto M."/>
            <person name="Mattarelli P."/>
            <person name="Jiri K."/>
            <person name="van Sinderen D."/>
            <person name="Ventura M."/>
        </authorList>
    </citation>
    <scope>NUCLEOTIDE SEQUENCE [LARGE SCALE GENOMIC DNA]</scope>
    <source>
        <strain evidence="2 3">DSM 22924</strain>
    </source>
</reference>
<dbReference type="EMBL" id="MWWS01000004">
    <property type="protein sequence ID" value="OZG49898.1"/>
    <property type="molecule type" value="Genomic_DNA"/>
</dbReference>